<accession>A0A832YWV4</accession>
<comment type="caution">
    <text evidence="2">The sequence shown here is derived from an EMBL/GenBank/DDBJ whole genome shotgun (WGS) entry which is preliminary data.</text>
</comment>
<dbReference type="PROSITE" id="PS51831">
    <property type="entry name" value="HD"/>
    <property type="match status" value="1"/>
</dbReference>
<proteinExistence type="predicted"/>
<dbReference type="SMART" id="SM00471">
    <property type="entry name" value="HDc"/>
    <property type="match status" value="1"/>
</dbReference>
<evidence type="ECO:0000313" key="2">
    <source>
        <dbReference type="EMBL" id="HIP56456.1"/>
    </source>
</evidence>
<dbReference type="CDD" id="cd00077">
    <property type="entry name" value="HDc"/>
    <property type="match status" value="1"/>
</dbReference>
<name>A0A832YWV4_9CREN</name>
<reference evidence="2" key="1">
    <citation type="journal article" date="2020" name="ISME J.">
        <title>Gammaproteobacteria mediating utilization of methyl-, sulfur- and petroleum organic compounds in deep ocean hydrothermal plumes.</title>
        <authorList>
            <person name="Zhou Z."/>
            <person name="Liu Y."/>
            <person name="Pan J."/>
            <person name="Cron B.R."/>
            <person name="Toner B.M."/>
            <person name="Anantharaman K."/>
            <person name="Breier J.A."/>
            <person name="Dick G.J."/>
            <person name="Li M."/>
        </authorList>
    </citation>
    <scope>NUCLEOTIDE SEQUENCE</scope>
    <source>
        <strain evidence="2">SZUA-1435</strain>
    </source>
</reference>
<dbReference type="PANTHER" id="PTHR33594">
    <property type="entry name" value="SUPERFAMILY HYDROLASE, PUTATIVE (AFU_ORTHOLOGUE AFUA_1G03035)-RELATED"/>
    <property type="match status" value="1"/>
</dbReference>
<dbReference type="InterPro" id="IPR006674">
    <property type="entry name" value="HD_domain"/>
</dbReference>
<dbReference type="Gene3D" id="1.10.3210.50">
    <property type="match status" value="1"/>
</dbReference>
<organism evidence="2 3">
    <name type="scientific">Ignisphaera aggregans</name>
    <dbReference type="NCBI Taxonomy" id="334771"/>
    <lineage>
        <taxon>Archaea</taxon>
        <taxon>Thermoproteota</taxon>
        <taxon>Thermoprotei</taxon>
        <taxon>Desulfurococcales</taxon>
        <taxon>Desulfurococcaceae</taxon>
        <taxon>Ignisphaera</taxon>
    </lineage>
</organism>
<protein>
    <submittedName>
        <fullName evidence="2">HD domain-containing protein</fullName>
    </submittedName>
</protein>
<dbReference type="AlphaFoldDB" id="A0A832YWV4"/>
<evidence type="ECO:0000259" key="1">
    <source>
        <dbReference type="PROSITE" id="PS51831"/>
    </source>
</evidence>
<evidence type="ECO:0000313" key="3">
    <source>
        <dbReference type="Proteomes" id="UP000605805"/>
    </source>
</evidence>
<dbReference type="InterPro" id="IPR006675">
    <property type="entry name" value="HDIG_dom"/>
</dbReference>
<gene>
    <name evidence="2" type="ORF">EYH02_00045</name>
</gene>
<sequence>MPPNPCHGVDHVLRVRDLALTIAEKVREPVDREVLELAALLHDIGRLSTETNHAERSAEIARILLELAGYPRDKIDMVVNAILAHSYTSRVEAVSIEAKILSDADKLDALGAVGVARVFAYSGEKGRSIEDSIQHFYSKILNLVDTMHTDEAKRIAYERHKFVREFLSRLLQELSMETKAFQPSPYQDSTR</sequence>
<dbReference type="SUPFAM" id="SSF109604">
    <property type="entry name" value="HD-domain/PDEase-like"/>
    <property type="match status" value="1"/>
</dbReference>
<dbReference type="Pfam" id="PF01966">
    <property type="entry name" value="HD"/>
    <property type="match status" value="1"/>
</dbReference>
<dbReference type="EMBL" id="DQTV01000001">
    <property type="protein sequence ID" value="HIP56456.1"/>
    <property type="molecule type" value="Genomic_DNA"/>
</dbReference>
<dbReference type="NCBIfam" id="TIGR00277">
    <property type="entry name" value="HDIG"/>
    <property type="match status" value="1"/>
</dbReference>
<feature type="domain" description="HD" evidence="1">
    <location>
        <begin position="8"/>
        <end position="110"/>
    </location>
</feature>
<dbReference type="Proteomes" id="UP000605805">
    <property type="component" value="Unassembled WGS sequence"/>
</dbReference>
<dbReference type="InterPro" id="IPR003607">
    <property type="entry name" value="HD/PDEase_dom"/>
</dbReference>
<dbReference type="PANTHER" id="PTHR33594:SF1">
    <property type="entry name" value="HD_PDEASE DOMAIN-CONTAINING PROTEIN"/>
    <property type="match status" value="1"/>
</dbReference>